<dbReference type="Proteomes" id="UP001279410">
    <property type="component" value="Unassembled WGS sequence"/>
</dbReference>
<feature type="domain" description="PDZ" evidence="1">
    <location>
        <begin position="76"/>
        <end position="159"/>
    </location>
</feature>
<feature type="non-terminal residue" evidence="2">
    <location>
        <position position="159"/>
    </location>
</feature>
<dbReference type="CDD" id="cd06676">
    <property type="entry name" value="PDZ13_MUPP1-like"/>
    <property type="match status" value="1"/>
</dbReference>
<gene>
    <name evidence="2" type="ORF">AKAME5_002461800</name>
</gene>
<evidence type="ECO:0000313" key="2">
    <source>
        <dbReference type="EMBL" id="GLD73293.1"/>
    </source>
</evidence>
<dbReference type="Pfam" id="PF00595">
    <property type="entry name" value="PDZ"/>
    <property type="match status" value="2"/>
</dbReference>
<dbReference type="FunFam" id="2.30.42.10:FF:000110">
    <property type="entry name" value="multiple PDZ domain protein isoform X2"/>
    <property type="match status" value="1"/>
</dbReference>
<dbReference type="SMART" id="SM00228">
    <property type="entry name" value="PDZ"/>
    <property type="match status" value="1"/>
</dbReference>
<feature type="domain" description="PDZ" evidence="1">
    <location>
        <begin position="1"/>
        <end position="40"/>
    </location>
</feature>
<organism evidence="2 3">
    <name type="scientific">Lates japonicus</name>
    <name type="common">Japanese lates</name>
    <dbReference type="NCBI Taxonomy" id="270547"/>
    <lineage>
        <taxon>Eukaryota</taxon>
        <taxon>Metazoa</taxon>
        <taxon>Chordata</taxon>
        <taxon>Craniata</taxon>
        <taxon>Vertebrata</taxon>
        <taxon>Euteleostomi</taxon>
        <taxon>Actinopterygii</taxon>
        <taxon>Neopterygii</taxon>
        <taxon>Teleostei</taxon>
        <taxon>Neoteleostei</taxon>
        <taxon>Acanthomorphata</taxon>
        <taxon>Carangaria</taxon>
        <taxon>Carangaria incertae sedis</taxon>
        <taxon>Centropomidae</taxon>
        <taxon>Lates</taxon>
    </lineage>
</organism>
<keyword evidence="3" id="KW-1185">Reference proteome</keyword>
<dbReference type="PROSITE" id="PS50106">
    <property type="entry name" value="PDZ"/>
    <property type="match status" value="2"/>
</dbReference>
<accession>A0AAD3RLA2</accession>
<dbReference type="PANTHER" id="PTHR11324">
    <property type="entry name" value="IL16-RELATED"/>
    <property type="match status" value="1"/>
</dbReference>
<dbReference type="PANTHER" id="PTHR11324:SF16">
    <property type="entry name" value="PDZ DOMAIN-CONTAINING PROTEIN 2"/>
    <property type="match status" value="1"/>
</dbReference>
<dbReference type="Gene3D" id="2.30.42.10">
    <property type="match status" value="2"/>
</dbReference>
<sequence>TGDKILSINNVSTEGMTHIHAGALLKNTTGAVSLQVAGGSGGCSTKDQSDVHARSSGQPSSLPCFHNNLCTRMYKTITLERGSSGLGFSIVGGFGSPHGDLPIYIKTVFNKGAAIEDGRLKRGDQIIAVNGHCLEGVTHAEAVDILKKTKGSVVLTVLS</sequence>
<dbReference type="SUPFAM" id="SSF50156">
    <property type="entry name" value="PDZ domain-like"/>
    <property type="match status" value="2"/>
</dbReference>
<proteinExistence type="predicted"/>
<evidence type="ECO:0000259" key="1">
    <source>
        <dbReference type="PROSITE" id="PS50106"/>
    </source>
</evidence>
<dbReference type="EMBL" id="BRZM01001502">
    <property type="protein sequence ID" value="GLD73293.1"/>
    <property type="molecule type" value="Genomic_DNA"/>
</dbReference>
<dbReference type="AlphaFoldDB" id="A0AAD3RLA2"/>
<dbReference type="InterPro" id="IPR001478">
    <property type="entry name" value="PDZ"/>
</dbReference>
<name>A0AAD3RLA2_LATJO</name>
<reference evidence="2" key="1">
    <citation type="submission" date="2022-08" db="EMBL/GenBank/DDBJ databases">
        <title>Genome sequencing of akame (Lates japonicus).</title>
        <authorList>
            <person name="Hashiguchi Y."/>
            <person name="Takahashi H."/>
        </authorList>
    </citation>
    <scope>NUCLEOTIDE SEQUENCE</scope>
    <source>
        <strain evidence="2">Kochi</strain>
    </source>
</reference>
<evidence type="ECO:0000313" key="3">
    <source>
        <dbReference type="Proteomes" id="UP001279410"/>
    </source>
</evidence>
<comment type="caution">
    <text evidence="2">The sequence shown here is derived from an EMBL/GenBank/DDBJ whole genome shotgun (WGS) entry which is preliminary data.</text>
</comment>
<protein>
    <submittedName>
        <fullName evidence="2">Multiple PDZ domain protein-like protein</fullName>
    </submittedName>
</protein>
<dbReference type="InterPro" id="IPR036034">
    <property type="entry name" value="PDZ_sf"/>
</dbReference>